<dbReference type="EMBL" id="FUYS01000001">
    <property type="protein sequence ID" value="SKB29742.1"/>
    <property type="molecule type" value="Genomic_DNA"/>
</dbReference>
<evidence type="ECO:0000313" key="2">
    <source>
        <dbReference type="Proteomes" id="UP000190541"/>
    </source>
</evidence>
<sequence length="431" mass="46088">MDKPLNKNNMNMEHVKTMNGSVWGIGLALLAAVGCSKNDGPGPAGGNGGNGERYFIAATAGSSTYLLTADDLESGTATIVGNGVEIPRTYSMWVNNGTKASVGLIYAQGDPGIGISYGLDASGNLVPVGNEFQITSRFTTYGAFDKYVVTSVSGQTLTDGKTGAVFNFIDLDNHNTMTQRDIVTENFTGNGQLATFSGIVDLGNGEFLTGLVVSEPKDPEAGGGGSTGPVTHPDSVWVAALDANLNVKRIYRDDRISYASGRMRSQYYSQIASDDAGNVYVFSGSFESSTTKPAGALRINKGAADFDQSYYFNIEEMSGGYRFRKVWHITEDYFLLEVYNDLEYGSTTAASQYAVVKMQDKTFSWVREGFPAKDEISATGLPFADNGKMYFPVTTASAQPTVYVIDPETATAKAGLVIQAEGVAALSRFEY</sequence>
<dbReference type="OrthoDB" id="738440at2"/>
<gene>
    <name evidence="1" type="ORF">SAMN05660226_00570</name>
</gene>
<name>A0A1T5A417_9SPHI</name>
<dbReference type="Proteomes" id="UP000190541">
    <property type="component" value="Unassembled WGS sequence"/>
</dbReference>
<protein>
    <recommendedName>
        <fullName evidence="3">DUF4374 domain-containing protein</fullName>
    </recommendedName>
</protein>
<dbReference type="STRING" id="623280.SAMN05660226_00570"/>
<dbReference type="AlphaFoldDB" id="A0A1T5A417"/>
<reference evidence="1 2" key="1">
    <citation type="submission" date="2017-02" db="EMBL/GenBank/DDBJ databases">
        <authorList>
            <person name="Peterson S.W."/>
        </authorList>
    </citation>
    <scope>NUCLEOTIDE SEQUENCE [LARGE SCALE GENOMIC DNA]</scope>
    <source>
        <strain evidence="1 2">DSM 22899</strain>
    </source>
</reference>
<proteinExistence type="predicted"/>
<organism evidence="1 2">
    <name type="scientific">Parapedobacter luteus</name>
    <dbReference type="NCBI Taxonomy" id="623280"/>
    <lineage>
        <taxon>Bacteria</taxon>
        <taxon>Pseudomonadati</taxon>
        <taxon>Bacteroidota</taxon>
        <taxon>Sphingobacteriia</taxon>
        <taxon>Sphingobacteriales</taxon>
        <taxon>Sphingobacteriaceae</taxon>
        <taxon>Parapedobacter</taxon>
    </lineage>
</organism>
<dbReference type="PROSITE" id="PS51257">
    <property type="entry name" value="PROKAR_LIPOPROTEIN"/>
    <property type="match status" value="1"/>
</dbReference>
<dbReference type="InterPro" id="IPR025401">
    <property type="entry name" value="DUF4374"/>
</dbReference>
<keyword evidence="2" id="KW-1185">Reference proteome</keyword>
<accession>A0A1T5A417</accession>
<evidence type="ECO:0008006" key="3">
    <source>
        <dbReference type="Google" id="ProtNLM"/>
    </source>
</evidence>
<dbReference type="Pfam" id="PF14298">
    <property type="entry name" value="DUF4374"/>
    <property type="match status" value="2"/>
</dbReference>
<evidence type="ECO:0000313" key="1">
    <source>
        <dbReference type="EMBL" id="SKB29742.1"/>
    </source>
</evidence>